<name>A0A8T1MYX0_CLOSI</name>
<evidence type="ECO:0000313" key="11">
    <source>
        <dbReference type="EMBL" id="KAG5454219.1"/>
    </source>
</evidence>
<dbReference type="Gene3D" id="1.50.40.10">
    <property type="entry name" value="Mitochondrial carrier domain"/>
    <property type="match status" value="2"/>
</dbReference>
<reference evidence="11 12" key="2">
    <citation type="journal article" date="2021" name="Genomics">
        <title>High-quality reference genome for Clonorchis sinensis.</title>
        <authorList>
            <person name="Young N.D."/>
            <person name="Stroehlein A.J."/>
            <person name="Kinkar L."/>
            <person name="Wang T."/>
            <person name="Sohn W.M."/>
            <person name="Chang B.C.H."/>
            <person name="Kaur P."/>
            <person name="Weisz D."/>
            <person name="Dudchenko O."/>
            <person name="Aiden E.L."/>
            <person name="Korhonen P.K."/>
            <person name="Gasser R.B."/>
        </authorList>
    </citation>
    <scope>NUCLEOTIDE SEQUENCE [LARGE SCALE GENOMIC DNA]</scope>
    <source>
        <strain evidence="11">Cs-k2</strain>
    </source>
</reference>
<dbReference type="InterPro" id="IPR002067">
    <property type="entry name" value="MCP"/>
</dbReference>
<comment type="subcellular location">
    <subcellularLocation>
        <location evidence="1">Membrane</location>
        <topology evidence="1">Multi-pass membrane protein</topology>
    </subcellularLocation>
</comment>
<comment type="caution">
    <text evidence="11">The sequence shown here is derived from an EMBL/GenBank/DDBJ whole genome shotgun (WGS) entry which is preliminary data.</text>
</comment>
<feature type="compositionally biased region" description="Polar residues" evidence="10">
    <location>
        <begin position="1"/>
        <end position="180"/>
    </location>
</feature>
<proteinExistence type="inferred from homology"/>
<keyword evidence="6" id="KW-1133">Transmembrane helix</keyword>
<evidence type="ECO:0000256" key="8">
    <source>
        <dbReference type="PROSITE-ProRule" id="PRU00282"/>
    </source>
</evidence>
<dbReference type="Proteomes" id="UP000286415">
    <property type="component" value="Unassembled WGS sequence"/>
</dbReference>
<dbReference type="InterPro" id="IPR018108">
    <property type="entry name" value="MCP_transmembrane"/>
</dbReference>
<reference evidence="11 12" key="1">
    <citation type="journal article" date="2018" name="Biotechnol. Adv.">
        <title>Improved genomic resources and new bioinformatic workflow for the carcinogenic parasite Clonorchis sinensis: Biotechnological implications.</title>
        <authorList>
            <person name="Wang D."/>
            <person name="Korhonen P.K."/>
            <person name="Gasser R.B."/>
            <person name="Young N.D."/>
        </authorList>
    </citation>
    <scope>NUCLEOTIDE SEQUENCE [LARGE SCALE GENOMIC DNA]</scope>
    <source>
        <strain evidence="11">Cs-k2</strain>
    </source>
</reference>
<evidence type="ECO:0000256" key="5">
    <source>
        <dbReference type="ARBA" id="ARBA00022737"/>
    </source>
</evidence>
<dbReference type="GO" id="GO:0016020">
    <property type="term" value="C:membrane"/>
    <property type="evidence" value="ECO:0007669"/>
    <property type="project" value="UniProtKB-SubCell"/>
</dbReference>
<feature type="repeat" description="Solcar" evidence="8">
    <location>
        <begin position="224"/>
        <end position="316"/>
    </location>
</feature>
<keyword evidence="5" id="KW-0677">Repeat</keyword>
<feature type="repeat" description="Solcar" evidence="8">
    <location>
        <begin position="326"/>
        <end position="423"/>
    </location>
</feature>
<dbReference type="SUPFAM" id="SSF103506">
    <property type="entry name" value="Mitochondrial carrier"/>
    <property type="match status" value="1"/>
</dbReference>
<feature type="region of interest" description="Disordered" evidence="10">
    <location>
        <begin position="1"/>
        <end position="183"/>
    </location>
</feature>
<comment type="similarity">
    <text evidence="2 9">Belongs to the mitochondrial carrier (TC 2.A.29) family.</text>
</comment>
<dbReference type="AlphaFoldDB" id="A0A8T1MYX0"/>
<dbReference type="InterPro" id="IPR023395">
    <property type="entry name" value="MCP_dom_sf"/>
</dbReference>
<dbReference type="InterPro" id="IPR044712">
    <property type="entry name" value="SLC25A32-like"/>
</dbReference>
<dbReference type="PRINTS" id="PR00926">
    <property type="entry name" value="MITOCARRIER"/>
</dbReference>
<evidence type="ECO:0000313" key="12">
    <source>
        <dbReference type="Proteomes" id="UP000286415"/>
    </source>
</evidence>
<keyword evidence="4 8" id="KW-0812">Transmembrane</keyword>
<dbReference type="Pfam" id="PF00153">
    <property type="entry name" value="Mito_carr"/>
    <property type="match status" value="3"/>
</dbReference>
<evidence type="ECO:0000256" key="3">
    <source>
        <dbReference type="ARBA" id="ARBA00022448"/>
    </source>
</evidence>
<keyword evidence="7 8" id="KW-0472">Membrane</keyword>
<dbReference type="Gene3D" id="6.10.250.1010">
    <property type="match status" value="2"/>
</dbReference>
<evidence type="ECO:0000256" key="2">
    <source>
        <dbReference type="ARBA" id="ARBA00006375"/>
    </source>
</evidence>
<organism evidence="11 12">
    <name type="scientific">Clonorchis sinensis</name>
    <name type="common">Chinese liver fluke</name>
    <dbReference type="NCBI Taxonomy" id="79923"/>
    <lineage>
        <taxon>Eukaryota</taxon>
        <taxon>Metazoa</taxon>
        <taxon>Spiralia</taxon>
        <taxon>Lophotrochozoa</taxon>
        <taxon>Platyhelminthes</taxon>
        <taxon>Trematoda</taxon>
        <taxon>Digenea</taxon>
        <taxon>Opisthorchiida</taxon>
        <taxon>Opisthorchiata</taxon>
        <taxon>Opisthorchiidae</taxon>
        <taxon>Clonorchis</taxon>
    </lineage>
</organism>
<gene>
    <name evidence="11" type="ORF">CSKR_201943</name>
</gene>
<dbReference type="OrthoDB" id="428293at2759"/>
<evidence type="ECO:0000256" key="7">
    <source>
        <dbReference type="ARBA" id="ARBA00023136"/>
    </source>
</evidence>
<evidence type="ECO:0000256" key="4">
    <source>
        <dbReference type="ARBA" id="ARBA00022692"/>
    </source>
</evidence>
<keyword evidence="3 9" id="KW-0813">Transport</keyword>
<dbReference type="PROSITE" id="PS50920">
    <property type="entry name" value="SOLCAR"/>
    <property type="match status" value="3"/>
</dbReference>
<dbReference type="EMBL" id="NIRI02000010">
    <property type="protein sequence ID" value="KAG5454219.1"/>
    <property type="molecule type" value="Genomic_DNA"/>
</dbReference>
<evidence type="ECO:0000256" key="9">
    <source>
        <dbReference type="RuleBase" id="RU000488"/>
    </source>
</evidence>
<protein>
    <submittedName>
        <fullName evidence="11">Mitochondrial folate transporter/carrier</fullName>
    </submittedName>
</protein>
<accession>A0A8T1MYX0</accession>
<evidence type="ECO:0000256" key="6">
    <source>
        <dbReference type="ARBA" id="ARBA00022989"/>
    </source>
</evidence>
<evidence type="ECO:0000256" key="1">
    <source>
        <dbReference type="ARBA" id="ARBA00004141"/>
    </source>
</evidence>
<feature type="repeat" description="Solcar" evidence="8">
    <location>
        <begin position="441"/>
        <end position="521"/>
    </location>
</feature>
<evidence type="ECO:0000256" key="10">
    <source>
        <dbReference type="SAM" id="MobiDB-lite"/>
    </source>
</evidence>
<sequence>MQSLTNDSQRLTNDSQRLTNDSQRLTNDSQRLTNDSQRLTNDSQRLTNDSQRLTNDSQRLTNDSQRLTNDSQRLTNDSQRLTNDSQRLTNDSQRLTNDSQRLTNDSQRLTNDSQRLTNDSQRLTNDSQRLTNDSQRLTNDSQRLTNDSQRLTNDSQRLTNDSQRLTNDSQRLTNDSQRLTNPKHDGAMIANILAIRLNAEPGTADSGFSAFKWWFEMASTLIDQIQWTNFAAGVAAGAASTVVVHPLDLAKVRLQADGSTSTLPNRTVDRGTFRTLTDVVKIRGLRGLYLGLTPNVIGASGSWGLYFLLYAALRSSLQRGDATKPLTALEYFGCGTLAGSLTLTIMNPMWVIKTRLCLQYEQPASRHLVQPSISLRTLSTWEALTNLWRYEGITGLYKGYLPGLVGVSHGAVQFMLYEKMRNAYNERFRHRPVNAKLTSWEYFTFACLSKLAATSLTYPYQVVRTRLQDQHRQHRGAIQIIRTMYRCEGLLSFYKGLTPNLLRVTPACAVTFVVYEQTITVLNKSFST</sequence>
<dbReference type="GO" id="GO:0015215">
    <property type="term" value="F:nucleotide transmembrane transporter activity"/>
    <property type="evidence" value="ECO:0007669"/>
    <property type="project" value="UniProtKB-ARBA"/>
</dbReference>
<keyword evidence="12" id="KW-1185">Reference proteome</keyword>
<dbReference type="PANTHER" id="PTHR45683">
    <property type="entry name" value="MITOCHONDRIAL NICOTINAMIDE ADENINE DINUCLEOTIDE TRANSPORTER 1-RELATED-RELATED"/>
    <property type="match status" value="1"/>
</dbReference>